<organism evidence="2 3">
    <name type="scientific">Cronartium quercuum f. sp. fusiforme G11</name>
    <dbReference type="NCBI Taxonomy" id="708437"/>
    <lineage>
        <taxon>Eukaryota</taxon>
        <taxon>Fungi</taxon>
        <taxon>Dikarya</taxon>
        <taxon>Basidiomycota</taxon>
        <taxon>Pucciniomycotina</taxon>
        <taxon>Pucciniomycetes</taxon>
        <taxon>Pucciniales</taxon>
        <taxon>Coleosporiaceae</taxon>
        <taxon>Cronartium</taxon>
    </lineage>
</organism>
<dbReference type="AlphaFoldDB" id="A0A9P6NHP4"/>
<accession>A0A9P6NHP4</accession>
<feature type="compositionally biased region" description="Basic and acidic residues" evidence="1">
    <location>
        <begin position="47"/>
        <end position="72"/>
    </location>
</feature>
<feature type="region of interest" description="Disordered" evidence="1">
    <location>
        <begin position="1"/>
        <end position="204"/>
    </location>
</feature>
<keyword evidence="3" id="KW-1185">Reference proteome</keyword>
<sequence>MEQYSTIGGGSPPPSNFSNPSDDGVNGDNQSSPSSVQSKSIENPKNTSKDPHGKHDGEKSGKPDDDQDKKESAYSFDEPEGAKTDNAPGGKKKDNHPSSNKMKGHKGDKSGKPSNSDASKVDQDKKESASSFDEPEGAKTEKKDSHPSSDGHPHSKLSSESFDKPEGDAPDDGSDDNKTGDPSNNGDGSPNGSDHHCRENEKYSSTVEACVDTSFFSKPNDDNTCKKGEYDSGIHLCLNASLLGGSQVSPPADDSQDDSSPGPLNAAEAPGDDGTGTDDNQGDDNQDDQPGSNDQSCPKHQRYTSLLSACVDMKLFTKPMSGDRCGSGLHLDLISGLCLDVSASVNVPGLIKANAHGHVET</sequence>
<comment type="caution">
    <text evidence="2">The sequence shown here is derived from an EMBL/GenBank/DDBJ whole genome shotgun (WGS) entry which is preliminary data.</text>
</comment>
<evidence type="ECO:0000256" key="1">
    <source>
        <dbReference type="SAM" id="MobiDB-lite"/>
    </source>
</evidence>
<feature type="compositionally biased region" description="Basic and acidic residues" evidence="1">
    <location>
        <begin position="136"/>
        <end position="153"/>
    </location>
</feature>
<dbReference type="Proteomes" id="UP000886653">
    <property type="component" value="Unassembled WGS sequence"/>
</dbReference>
<feature type="compositionally biased region" description="Polar residues" evidence="1">
    <location>
        <begin position="180"/>
        <end position="192"/>
    </location>
</feature>
<dbReference type="EMBL" id="MU167251">
    <property type="protein sequence ID" value="KAG0147176.1"/>
    <property type="molecule type" value="Genomic_DNA"/>
</dbReference>
<feature type="compositionally biased region" description="Low complexity" evidence="1">
    <location>
        <begin position="31"/>
        <end position="40"/>
    </location>
</feature>
<gene>
    <name evidence="2" type="ORF">CROQUDRAFT_485503</name>
</gene>
<evidence type="ECO:0000313" key="2">
    <source>
        <dbReference type="EMBL" id="KAG0147176.1"/>
    </source>
</evidence>
<feature type="compositionally biased region" description="Low complexity" evidence="1">
    <location>
        <begin position="249"/>
        <end position="263"/>
    </location>
</feature>
<evidence type="ECO:0000313" key="3">
    <source>
        <dbReference type="Proteomes" id="UP000886653"/>
    </source>
</evidence>
<feature type="compositionally biased region" description="Basic and acidic residues" evidence="1">
    <location>
        <begin position="193"/>
        <end position="202"/>
    </location>
</feature>
<proteinExistence type="predicted"/>
<feature type="compositionally biased region" description="Basic and acidic residues" evidence="1">
    <location>
        <begin position="119"/>
        <end position="128"/>
    </location>
</feature>
<reference evidence="2" key="1">
    <citation type="submission" date="2013-11" db="EMBL/GenBank/DDBJ databases">
        <title>Genome sequence of the fusiform rust pathogen reveals effectors for host alternation and coevolution with pine.</title>
        <authorList>
            <consortium name="DOE Joint Genome Institute"/>
            <person name="Smith K."/>
            <person name="Pendleton A."/>
            <person name="Kubisiak T."/>
            <person name="Anderson C."/>
            <person name="Salamov A."/>
            <person name="Aerts A."/>
            <person name="Riley R."/>
            <person name="Clum A."/>
            <person name="Lindquist E."/>
            <person name="Ence D."/>
            <person name="Campbell M."/>
            <person name="Kronenberg Z."/>
            <person name="Feau N."/>
            <person name="Dhillon B."/>
            <person name="Hamelin R."/>
            <person name="Burleigh J."/>
            <person name="Smith J."/>
            <person name="Yandell M."/>
            <person name="Nelson C."/>
            <person name="Grigoriev I."/>
            <person name="Davis J."/>
        </authorList>
    </citation>
    <scope>NUCLEOTIDE SEQUENCE</scope>
    <source>
        <strain evidence="2">G11</strain>
    </source>
</reference>
<feature type="region of interest" description="Disordered" evidence="1">
    <location>
        <begin position="245"/>
        <end position="298"/>
    </location>
</feature>
<protein>
    <submittedName>
        <fullName evidence="2">Uncharacterized protein</fullName>
    </submittedName>
</protein>
<name>A0A9P6NHP4_9BASI</name>
<dbReference type="OrthoDB" id="2500872at2759"/>